<accession>A0A975GB18</accession>
<feature type="coiled-coil region" evidence="1">
    <location>
        <begin position="184"/>
        <end position="214"/>
    </location>
</feature>
<dbReference type="Proteomes" id="UP000671913">
    <property type="component" value="Chromosome"/>
</dbReference>
<dbReference type="AlphaFoldDB" id="A0A975GB18"/>
<dbReference type="InterPro" id="IPR027304">
    <property type="entry name" value="Trigger_fact/SurA_dom_sf"/>
</dbReference>
<evidence type="ECO:0000313" key="4">
    <source>
        <dbReference type="Proteomes" id="UP000671913"/>
    </source>
</evidence>
<name>A0A975GB18_9THEO</name>
<feature type="chain" id="PRO_5036755736" evidence="2">
    <location>
        <begin position="28"/>
        <end position="297"/>
    </location>
</feature>
<organism evidence="3 4">
    <name type="scientific">Aceticella autotrophica</name>
    <dbReference type="NCBI Taxonomy" id="2755338"/>
    <lineage>
        <taxon>Bacteria</taxon>
        <taxon>Bacillati</taxon>
        <taxon>Bacillota</taxon>
        <taxon>Clostridia</taxon>
        <taxon>Thermoanaerobacterales</taxon>
        <taxon>Thermoanaerobacteraceae</taxon>
        <taxon>Aceticella</taxon>
    </lineage>
</organism>
<dbReference type="SUPFAM" id="SSF109998">
    <property type="entry name" value="Triger factor/SurA peptide-binding domain-like"/>
    <property type="match status" value="1"/>
</dbReference>
<sequence>MLKVCKKTIALIIVLLLFTSIAATAFADIKPGDQFVTFGSDLTKGQRTQLMDEFGIRDTRNIHIVEVTNQEEYKYLGHILPKSVIGTKAISSSLITFQEKGKGLNIKTNNITWVTNSMYKNALITAGITDASITVSAPYPVSGTAALTGIMKAFEVATGKPISDNVKKIANEEMVQTGQIGDKIGDKEKAVELMKRLKEQLSKQSSKLSDEQLRNLIENTAKDLGITLTPDEINSLVSLLRKLQNANIDWDKVRKGLDNFNTTFKNFVNNNPESKSLLWDIFTFFKSIIDKILNMLK</sequence>
<evidence type="ECO:0000256" key="2">
    <source>
        <dbReference type="SAM" id="SignalP"/>
    </source>
</evidence>
<feature type="signal peptide" evidence="2">
    <location>
        <begin position="1"/>
        <end position="27"/>
    </location>
</feature>
<gene>
    <name evidence="3" type="ORF">ACETAC_02180</name>
</gene>
<keyword evidence="1" id="KW-0175">Coiled coil</keyword>
<protein>
    <submittedName>
        <fullName evidence="3">DUF1002 domain-containing protein</fullName>
    </submittedName>
</protein>
<keyword evidence="4" id="KW-1185">Reference proteome</keyword>
<proteinExistence type="predicted"/>
<dbReference type="RefSeq" id="WP_284680440.1">
    <property type="nucleotide sequence ID" value="NZ_CP060096.1"/>
</dbReference>
<reference evidence="3" key="1">
    <citation type="submission" date="2020-08" db="EMBL/GenBank/DDBJ databases">
        <title>Genomic insights into the carbon and energy metabolism of the first obligate autotrophic acetogenic bacterium Aceticella autotrophica gen. nov., sp. nov.</title>
        <authorList>
            <person name="Toshchakov S.V."/>
            <person name="Elcheninov A.G."/>
            <person name="Kublanov I.V."/>
            <person name="Frolov E.N."/>
            <person name="Lebedinsky A.V."/>
        </authorList>
    </citation>
    <scope>NUCLEOTIDE SEQUENCE</scope>
    <source>
        <strain evidence="3">3443-3Ac</strain>
    </source>
</reference>
<evidence type="ECO:0000313" key="3">
    <source>
        <dbReference type="EMBL" id="QSZ27731.1"/>
    </source>
</evidence>
<dbReference type="InterPro" id="IPR009343">
    <property type="entry name" value="DUF1002"/>
</dbReference>
<dbReference type="EMBL" id="CP060096">
    <property type="protein sequence ID" value="QSZ27731.1"/>
    <property type="molecule type" value="Genomic_DNA"/>
</dbReference>
<evidence type="ECO:0000256" key="1">
    <source>
        <dbReference type="SAM" id="Coils"/>
    </source>
</evidence>
<dbReference type="KEGG" id="aaut:ACETAC_02180"/>
<dbReference type="Pfam" id="PF06207">
    <property type="entry name" value="DUF1002"/>
    <property type="match status" value="1"/>
</dbReference>
<keyword evidence="2" id="KW-0732">Signal</keyword>